<name>A0A0E9QYX7_ANGAN</name>
<organism evidence="1">
    <name type="scientific">Anguilla anguilla</name>
    <name type="common">European freshwater eel</name>
    <name type="synonym">Muraena anguilla</name>
    <dbReference type="NCBI Taxonomy" id="7936"/>
    <lineage>
        <taxon>Eukaryota</taxon>
        <taxon>Metazoa</taxon>
        <taxon>Chordata</taxon>
        <taxon>Craniata</taxon>
        <taxon>Vertebrata</taxon>
        <taxon>Euteleostomi</taxon>
        <taxon>Actinopterygii</taxon>
        <taxon>Neopterygii</taxon>
        <taxon>Teleostei</taxon>
        <taxon>Anguilliformes</taxon>
        <taxon>Anguillidae</taxon>
        <taxon>Anguilla</taxon>
    </lineage>
</organism>
<proteinExistence type="predicted"/>
<dbReference type="EMBL" id="GBXM01086426">
    <property type="protein sequence ID" value="JAH22151.1"/>
    <property type="molecule type" value="Transcribed_RNA"/>
</dbReference>
<protein>
    <submittedName>
        <fullName evidence="1">Uncharacterized protein</fullName>
    </submittedName>
</protein>
<sequence>MMASGICNPLVRDTDL</sequence>
<evidence type="ECO:0000313" key="1">
    <source>
        <dbReference type="EMBL" id="JAH22151.1"/>
    </source>
</evidence>
<accession>A0A0E9QYX7</accession>
<reference evidence="1" key="2">
    <citation type="journal article" date="2015" name="Fish Shellfish Immunol.">
        <title>Early steps in the European eel (Anguilla anguilla)-Vibrio vulnificus interaction in the gills: Role of the RtxA13 toxin.</title>
        <authorList>
            <person name="Callol A."/>
            <person name="Pajuelo D."/>
            <person name="Ebbesson L."/>
            <person name="Teles M."/>
            <person name="MacKenzie S."/>
            <person name="Amaro C."/>
        </authorList>
    </citation>
    <scope>NUCLEOTIDE SEQUENCE</scope>
</reference>
<dbReference type="AlphaFoldDB" id="A0A0E9QYX7"/>
<reference evidence="1" key="1">
    <citation type="submission" date="2014-11" db="EMBL/GenBank/DDBJ databases">
        <authorList>
            <person name="Amaro Gonzalez C."/>
        </authorList>
    </citation>
    <scope>NUCLEOTIDE SEQUENCE</scope>
</reference>